<sequence>MRTIQLKKILNEHCIQFIEKKQMDLSLSIEDANSSLHSASNSTAGDKHDTSRAMMHLEIEKKSKQLNEVVQLKKLIPILIDNSQQKSFGVGTVVETNAGSFYMSFNAGKKEIEGQSFTFISLASPLAQAFKNNLNKKEFQFMQKTYTILKTF</sequence>
<gene>
    <name evidence="1" type="ORF">DNU06_00310</name>
</gene>
<dbReference type="AlphaFoldDB" id="A0A2W1NRQ8"/>
<evidence type="ECO:0000313" key="1">
    <source>
        <dbReference type="EMBL" id="PZE18312.1"/>
    </source>
</evidence>
<dbReference type="Proteomes" id="UP000249248">
    <property type="component" value="Unassembled WGS sequence"/>
</dbReference>
<reference evidence="1 2" key="1">
    <citation type="submission" date="2018-06" db="EMBL/GenBank/DDBJ databases">
        <title>The draft genome sequence of Crocinitomix sp. SM1701.</title>
        <authorList>
            <person name="Zhang X."/>
        </authorList>
    </citation>
    <scope>NUCLEOTIDE SEQUENCE [LARGE SCALE GENOMIC DNA]</scope>
    <source>
        <strain evidence="1 2">SM1701</strain>
    </source>
</reference>
<protein>
    <recommendedName>
        <fullName evidence="3">3-oxoacyl-ACP synthase</fullName>
    </recommendedName>
</protein>
<dbReference type="RefSeq" id="WP_111061213.1">
    <property type="nucleotide sequence ID" value="NZ_QKSB01000001.1"/>
</dbReference>
<accession>A0A2W1NRQ8</accession>
<evidence type="ECO:0008006" key="3">
    <source>
        <dbReference type="Google" id="ProtNLM"/>
    </source>
</evidence>
<evidence type="ECO:0000313" key="2">
    <source>
        <dbReference type="Proteomes" id="UP000249248"/>
    </source>
</evidence>
<name>A0A2W1NRQ8_9FLAO</name>
<organism evidence="1 2">
    <name type="scientific">Putridiphycobacter roseus</name>
    <dbReference type="NCBI Taxonomy" id="2219161"/>
    <lineage>
        <taxon>Bacteria</taxon>
        <taxon>Pseudomonadati</taxon>
        <taxon>Bacteroidota</taxon>
        <taxon>Flavobacteriia</taxon>
        <taxon>Flavobacteriales</taxon>
        <taxon>Crocinitomicaceae</taxon>
        <taxon>Putridiphycobacter</taxon>
    </lineage>
</organism>
<keyword evidence="2" id="KW-1185">Reference proteome</keyword>
<proteinExistence type="predicted"/>
<dbReference type="EMBL" id="QKSB01000001">
    <property type="protein sequence ID" value="PZE18312.1"/>
    <property type="molecule type" value="Genomic_DNA"/>
</dbReference>
<comment type="caution">
    <text evidence="1">The sequence shown here is derived from an EMBL/GenBank/DDBJ whole genome shotgun (WGS) entry which is preliminary data.</text>
</comment>